<evidence type="ECO:0000256" key="8">
    <source>
        <dbReference type="ARBA" id="ARBA00023136"/>
    </source>
</evidence>
<dbReference type="GO" id="GO:0020037">
    <property type="term" value="F:heme binding"/>
    <property type="evidence" value="ECO:0007669"/>
    <property type="project" value="InterPro"/>
</dbReference>
<evidence type="ECO:0000256" key="3">
    <source>
        <dbReference type="ARBA" id="ARBA00010617"/>
    </source>
</evidence>
<dbReference type="RefSeq" id="XP_030648629.1">
    <property type="nucleotide sequence ID" value="XM_030792769.1"/>
</dbReference>
<dbReference type="PRINTS" id="PR00463">
    <property type="entry name" value="EP450I"/>
</dbReference>
<dbReference type="FunFam" id="1.10.630.10:FF:000004">
    <property type="entry name" value="cytochrome P450 2D15 isoform X1"/>
    <property type="match status" value="1"/>
</dbReference>
<accession>A0A6J2WWH7</accession>
<evidence type="ECO:0000313" key="11">
    <source>
        <dbReference type="RefSeq" id="XP_030648629.1"/>
    </source>
</evidence>
<dbReference type="PANTHER" id="PTHR24300:SF309">
    <property type="entry name" value="CYTOCHROME P450-RELATED"/>
    <property type="match status" value="1"/>
</dbReference>
<evidence type="ECO:0000256" key="6">
    <source>
        <dbReference type="ARBA" id="ARBA00023004"/>
    </source>
</evidence>
<dbReference type="InParanoid" id="A0A6J2WWH7"/>
<evidence type="ECO:0000256" key="1">
    <source>
        <dbReference type="ARBA" id="ARBA00001971"/>
    </source>
</evidence>
<keyword evidence="6 9" id="KW-0408">Iron</keyword>
<keyword evidence="9" id="KW-0349">Heme</keyword>
<dbReference type="PRINTS" id="PR00385">
    <property type="entry name" value="P450"/>
</dbReference>
<evidence type="ECO:0000313" key="10">
    <source>
        <dbReference type="Proteomes" id="UP000504632"/>
    </source>
</evidence>
<gene>
    <name evidence="11" type="primary">LOC115828695</name>
</gene>
<name>A0A6J2WWH7_CHACN</name>
<dbReference type="PANTHER" id="PTHR24300">
    <property type="entry name" value="CYTOCHROME P450 508A4-RELATED"/>
    <property type="match status" value="1"/>
</dbReference>
<dbReference type="Proteomes" id="UP000504632">
    <property type="component" value="Chromosome 15"/>
</dbReference>
<dbReference type="GO" id="GO:0016020">
    <property type="term" value="C:membrane"/>
    <property type="evidence" value="ECO:0007669"/>
    <property type="project" value="UniProtKB-SubCell"/>
</dbReference>
<dbReference type="InterPro" id="IPR036396">
    <property type="entry name" value="Cyt_P450_sf"/>
</dbReference>
<reference evidence="11" key="1">
    <citation type="submission" date="2025-08" db="UniProtKB">
        <authorList>
            <consortium name="RefSeq"/>
        </authorList>
    </citation>
    <scope>IDENTIFICATION</scope>
</reference>
<keyword evidence="10" id="KW-1185">Reference proteome</keyword>
<comment type="subcellular location">
    <subcellularLocation>
        <location evidence="2">Membrane</location>
    </subcellularLocation>
</comment>
<dbReference type="GO" id="GO:0005737">
    <property type="term" value="C:cytoplasm"/>
    <property type="evidence" value="ECO:0007669"/>
    <property type="project" value="TreeGrafter"/>
</dbReference>
<dbReference type="GO" id="GO:0006805">
    <property type="term" value="P:xenobiotic metabolic process"/>
    <property type="evidence" value="ECO:0007669"/>
    <property type="project" value="TreeGrafter"/>
</dbReference>
<evidence type="ECO:0000256" key="9">
    <source>
        <dbReference type="PIRSR" id="PIRSR602401-1"/>
    </source>
</evidence>
<dbReference type="Gene3D" id="1.10.630.10">
    <property type="entry name" value="Cytochrome P450"/>
    <property type="match status" value="1"/>
</dbReference>
<dbReference type="InterPro" id="IPR008069">
    <property type="entry name" value="Cyt_P450_E_grp-I_CYP2D-like"/>
</dbReference>
<dbReference type="PRINTS" id="PR01686">
    <property type="entry name" value="EP450ICYP2D"/>
</dbReference>
<evidence type="ECO:0000256" key="7">
    <source>
        <dbReference type="ARBA" id="ARBA00023033"/>
    </source>
</evidence>
<dbReference type="GO" id="GO:0016712">
    <property type="term" value="F:oxidoreductase activity, acting on paired donors, with incorporation or reduction of molecular oxygen, reduced flavin or flavoprotein as one donor, and incorporation of one atom of oxygen"/>
    <property type="evidence" value="ECO:0007669"/>
    <property type="project" value="InterPro"/>
</dbReference>
<comment type="similarity">
    <text evidence="3">Belongs to the cytochrome P450 family.</text>
</comment>
<dbReference type="FunCoup" id="A0A6J2WWH7">
    <property type="interactions" value="79"/>
</dbReference>
<protein>
    <submittedName>
        <fullName evidence="11">Cytochrome P450 2J2</fullName>
    </submittedName>
</protein>
<keyword evidence="7" id="KW-0503">Monooxygenase</keyword>
<dbReference type="CDD" id="cd11026">
    <property type="entry name" value="CYP2"/>
    <property type="match status" value="1"/>
</dbReference>
<dbReference type="Pfam" id="PF00067">
    <property type="entry name" value="p450"/>
    <property type="match status" value="1"/>
</dbReference>
<evidence type="ECO:0000256" key="4">
    <source>
        <dbReference type="ARBA" id="ARBA00022723"/>
    </source>
</evidence>
<keyword evidence="8" id="KW-0472">Membrane</keyword>
<evidence type="ECO:0000256" key="5">
    <source>
        <dbReference type="ARBA" id="ARBA00023002"/>
    </source>
</evidence>
<proteinExistence type="inferred from homology"/>
<dbReference type="InterPro" id="IPR050182">
    <property type="entry name" value="Cytochrome_P450_fam2"/>
</dbReference>
<dbReference type="GeneID" id="115828695"/>
<dbReference type="InterPro" id="IPR002401">
    <property type="entry name" value="Cyt_P450_E_grp-I"/>
</dbReference>
<organism evidence="10 11">
    <name type="scientific">Chanos chanos</name>
    <name type="common">Milkfish</name>
    <name type="synonym">Mugil chanos</name>
    <dbReference type="NCBI Taxonomy" id="29144"/>
    <lineage>
        <taxon>Eukaryota</taxon>
        <taxon>Metazoa</taxon>
        <taxon>Chordata</taxon>
        <taxon>Craniata</taxon>
        <taxon>Vertebrata</taxon>
        <taxon>Euteleostomi</taxon>
        <taxon>Actinopterygii</taxon>
        <taxon>Neopterygii</taxon>
        <taxon>Teleostei</taxon>
        <taxon>Ostariophysi</taxon>
        <taxon>Gonorynchiformes</taxon>
        <taxon>Chanidae</taxon>
        <taxon>Chanos</taxon>
    </lineage>
</organism>
<comment type="cofactor">
    <cofactor evidence="1 9">
        <name>heme</name>
        <dbReference type="ChEBI" id="CHEBI:30413"/>
    </cofactor>
</comment>
<sequence length="493" mass="56182">MLLGAFLDLLDVKGYLLLLFVFLLVFDLLKNRNPPNFPAGPWPLPFLGNVFVGFDHHAMDKVAKQYGDIFSLRRGGEKMVVVSGYKSVKEVLITQGDYFLDRPVSPLFTEAFQGYGISLSNGYRWRRQRHFAVSHLRNFGEGKRSLEFHVQQECSFLCEAFQEECGGAFNPHVLINNAAANIIGSLVFGKRFDYDATDFQNLLSLSAETMLLVGSPVVQLYDMFPWLVKRFRGPHETILANYGKLAAFIKREVNKHKRDWDPFDHRDFIDAYIGEIDKRKKDTEAAFNVDNLAFCTLDLFEAGTETITTTLRWALLLMMKYPDVQGQVQAEIDRVIGDSRQPCLADRVNMPLTEAVIHETQRFANLLPLTIPRLTSKDTTLCGYFIPKGTMVITNLSSVLRDKSEWETPDQFNPKHFLNEQGLFRKREAFFPFAAGKRMCLGEQLAQMELFLFFTSLLQRFSFSPADGVEPTLEPQGTGVLSPKPFLIHLSLR</sequence>
<dbReference type="AlphaFoldDB" id="A0A6J2WWH7"/>
<dbReference type="GO" id="GO:0006082">
    <property type="term" value="P:organic acid metabolic process"/>
    <property type="evidence" value="ECO:0007669"/>
    <property type="project" value="TreeGrafter"/>
</dbReference>
<dbReference type="GO" id="GO:0005506">
    <property type="term" value="F:iron ion binding"/>
    <property type="evidence" value="ECO:0007669"/>
    <property type="project" value="InterPro"/>
</dbReference>
<keyword evidence="4 9" id="KW-0479">Metal-binding</keyword>
<keyword evidence="5" id="KW-0560">Oxidoreductase</keyword>
<dbReference type="InterPro" id="IPR001128">
    <property type="entry name" value="Cyt_P450"/>
</dbReference>
<dbReference type="SUPFAM" id="SSF48264">
    <property type="entry name" value="Cytochrome P450"/>
    <property type="match status" value="1"/>
</dbReference>
<evidence type="ECO:0000256" key="2">
    <source>
        <dbReference type="ARBA" id="ARBA00004370"/>
    </source>
</evidence>
<feature type="binding site" description="axial binding residue" evidence="9">
    <location>
        <position position="440"/>
    </location>
    <ligand>
        <name>heme</name>
        <dbReference type="ChEBI" id="CHEBI:30413"/>
    </ligand>
    <ligandPart>
        <name>Fe</name>
        <dbReference type="ChEBI" id="CHEBI:18248"/>
    </ligandPart>
</feature>
<dbReference type="OrthoDB" id="2789670at2759"/>